<feature type="transmembrane region" description="Helical" evidence="1">
    <location>
        <begin position="12"/>
        <end position="32"/>
    </location>
</feature>
<evidence type="ECO:0000313" key="2">
    <source>
        <dbReference type="EMBL" id="MDR6969540.1"/>
    </source>
</evidence>
<keyword evidence="1" id="KW-1133">Transmembrane helix</keyword>
<feature type="transmembrane region" description="Helical" evidence="1">
    <location>
        <begin position="72"/>
        <end position="94"/>
    </location>
</feature>
<evidence type="ECO:0000256" key="1">
    <source>
        <dbReference type="SAM" id="Phobius"/>
    </source>
</evidence>
<organism evidence="2 3">
    <name type="scientific">Flavobacterium arsenatis</name>
    <dbReference type="NCBI Taxonomy" id="1484332"/>
    <lineage>
        <taxon>Bacteria</taxon>
        <taxon>Pseudomonadati</taxon>
        <taxon>Bacteroidota</taxon>
        <taxon>Flavobacteriia</taxon>
        <taxon>Flavobacteriales</taxon>
        <taxon>Flavobacteriaceae</taxon>
        <taxon>Flavobacterium</taxon>
    </lineage>
</organism>
<keyword evidence="3" id="KW-1185">Reference proteome</keyword>
<dbReference type="Proteomes" id="UP001255185">
    <property type="component" value="Unassembled WGS sequence"/>
</dbReference>
<name>A0ABU1TUJ2_9FLAO</name>
<comment type="caution">
    <text evidence="2">The sequence shown here is derived from an EMBL/GenBank/DDBJ whole genome shotgun (WGS) entry which is preliminary data.</text>
</comment>
<proteinExistence type="predicted"/>
<accession>A0ABU1TUJ2</accession>
<keyword evidence="1" id="KW-0812">Transmembrane</keyword>
<keyword evidence="1" id="KW-0472">Membrane</keyword>
<sequence length="100" mass="11927">MELSHHKKFKKITKIFFVFYLFPLGFYFWAVLPECLACNENTPENMEVKDFWGNTVQCIGGDNAEFNEYFHFLYLCFLGILLLPMVIGFILYFFKIKNTK</sequence>
<protein>
    <submittedName>
        <fullName evidence="2">Uncharacterized protein</fullName>
    </submittedName>
</protein>
<evidence type="ECO:0000313" key="3">
    <source>
        <dbReference type="Proteomes" id="UP001255185"/>
    </source>
</evidence>
<reference evidence="2 3" key="1">
    <citation type="submission" date="2023-07" db="EMBL/GenBank/DDBJ databases">
        <title>Sorghum-associated microbial communities from plants grown in Nebraska, USA.</title>
        <authorList>
            <person name="Schachtman D."/>
        </authorList>
    </citation>
    <scope>NUCLEOTIDE SEQUENCE [LARGE SCALE GENOMIC DNA]</scope>
    <source>
        <strain evidence="2 3">3773</strain>
    </source>
</reference>
<dbReference type="EMBL" id="JAVDVI010000023">
    <property type="protein sequence ID" value="MDR6969540.1"/>
    <property type="molecule type" value="Genomic_DNA"/>
</dbReference>
<gene>
    <name evidence="2" type="ORF">J2X31_003573</name>
</gene>